<organism evidence="1">
    <name type="scientific">Nymphaea colorata</name>
    <name type="common">pocket water lily</name>
    <dbReference type="NCBI Taxonomy" id="210225"/>
    <lineage>
        <taxon>Eukaryota</taxon>
        <taxon>Viridiplantae</taxon>
        <taxon>Streptophyta</taxon>
        <taxon>Embryophyta</taxon>
        <taxon>Tracheophyta</taxon>
        <taxon>Spermatophyta</taxon>
        <taxon>Magnoliopsida</taxon>
        <taxon>Nymphaeales</taxon>
        <taxon>Nymphaeaceae</taxon>
        <taxon>Nymphaea</taxon>
    </lineage>
</organism>
<evidence type="ECO:0000313" key="1">
    <source>
        <dbReference type="EMBL" id="VVV86564.1"/>
    </source>
</evidence>
<accession>A0A5K0ZB38</accession>
<proteinExistence type="predicted"/>
<name>A0A5K0ZB38_9MAGN</name>
<sequence length="16" mass="1836">MASLTSYWRGFGMCLL</sequence>
<reference evidence="1" key="1">
    <citation type="submission" date="2019-09" db="EMBL/GenBank/DDBJ databases">
        <authorList>
            <person name="Zhang L."/>
        </authorList>
    </citation>
    <scope>NUCLEOTIDE SEQUENCE</scope>
</reference>
<dbReference type="EMBL" id="LR721778">
    <property type="protein sequence ID" value="VVV86564.1"/>
    <property type="molecule type" value="Genomic_DNA"/>
</dbReference>
<dbReference type="AlphaFoldDB" id="A0A5K0ZB38"/>
<protein>
    <submittedName>
        <fullName evidence="1">Uncharacterized protein</fullName>
    </submittedName>
</protein>
<gene>
    <name evidence="1" type="ORF">NYM_LOCUS10352</name>
</gene>